<dbReference type="FunFam" id="1.10.510.10:FF:000032">
    <property type="entry name" value="Serine/threonine-protein kinase PBS1"/>
    <property type="match status" value="1"/>
</dbReference>
<dbReference type="eggNOG" id="KOG1187">
    <property type="taxonomic scope" value="Eukaryota"/>
</dbReference>
<evidence type="ECO:0000256" key="1">
    <source>
        <dbReference type="ARBA" id="ARBA00004236"/>
    </source>
</evidence>
<evidence type="ECO:0000256" key="12">
    <source>
        <dbReference type="PROSITE-ProRule" id="PRU10141"/>
    </source>
</evidence>
<dbReference type="EC" id="2.7.11.1" evidence="3"/>
<evidence type="ECO:0000256" key="11">
    <source>
        <dbReference type="ARBA" id="ARBA00054261"/>
    </source>
</evidence>
<dbReference type="Proteomes" id="UP000087171">
    <property type="component" value="Chromosome Ca2"/>
</dbReference>
<keyword evidence="8" id="KW-0418">Kinase</keyword>
<dbReference type="GO" id="GO:0005886">
    <property type="term" value="C:plasma membrane"/>
    <property type="evidence" value="ECO:0007669"/>
    <property type="project" value="UniProtKB-SubCell"/>
</dbReference>
<evidence type="ECO:0000256" key="9">
    <source>
        <dbReference type="ARBA" id="ARBA00022840"/>
    </source>
</evidence>
<evidence type="ECO:0000256" key="6">
    <source>
        <dbReference type="ARBA" id="ARBA00022679"/>
    </source>
</evidence>
<evidence type="ECO:0000256" key="8">
    <source>
        <dbReference type="ARBA" id="ARBA00022777"/>
    </source>
</evidence>
<organism evidence="16 17">
    <name type="scientific">Cicer arietinum</name>
    <name type="common">Chickpea</name>
    <name type="synonym">Garbanzo</name>
    <dbReference type="NCBI Taxonomy" id="3827"/>
    <lineage>
        <taxon>Eukaryota</taxon>
        <taxon>Viridiplantae</taxon>
        <taxon>Streptophyta</taxon>
        <taxon>Embryophyta</taxon>
        <taxon>Tracheophyta</taxon>
        <taxon>Spermatophyta</taxon>
        <taxon>Magnoliopsida</taxon>
        <taxon>eudicotyledons</taxon>
        <taxon>Gunneridae</taxon>
        <taxon>Pentapetalae</taxon>
        <taxon>rosids</taxon>
        <taxon>fabids</taxon>
        <taxon>Fabales</taxon>
        <taxon>Fabaceae</taxon>
        <taxon>Papilionoideae</taxon>
        <taxon>50 kb inversion clade</taxon>
        <taxon>NPAAA clade</taxon>
        <taxon>Hologalegina</taxon>
        <taxon>IRL clade</taxon>
        <taxon>Cicereae</taxon>
        <taxon>Cicer</taxon>
    </lineage>
</organism>
<sequence>MAGPFVATKVGRVRKVDQKKGKNTNNNKRVKRGENSGIWKKLKVLFTCMSKAERSSRIKKNIDDEMLSVGGPKSQRKSNSRISRSLIQSEINNYSHLKQYTYRELVIATRNFRREYFLGEGGFGTVFKGWINRDDNSPSRPGLGLPVAVKTLNREGSQGHKEWMAEVKHLGALQHPNLVKLFGYCIEREHRLLVYEFLPRGSLENHLFKRLARPLPWAVRMKIMLGAAKGLAFLHEEAKKPLIYRDFKTSNILLDGEYNAKLSDFGLAKDAPDGDKTHVSTQVMGTQGYAAPEYVMTGHLTSKSDVYSFGVVLLEVLTGRKAMDKRLAHREQSLVEWAKPYLKSRGGFYQLMDPRLEGQYSARGAYKATKIVTHCLYRDQKARPLMSEIVKLLKRLPDYNNDMPCSPLPPPPLLSKDLQVGPSSSSSSRHGGGGGNGTNKYDLKVCSSSSASSTMSTPTQFYASPLKCTPHFLSPNSCGGNP</sequence>
<evidence type="ECO:0000256" key="3">
    <source>
        <dbReference type="ARBA" id="ARBA00012513"/>
    </source>
</evidence>
<dbReference type="GO" id="GO:0004674">
    <property type="term" value="F:protein serine/threonine kinase activity"/>
    <property type="evidence" value="ECO:0007669"/>
    <property type="project" value="UniProtKB-KW"/>
</dbReference>
<dbReference type="SUPFAM" id="SSF56112">
    <property type="entry name" value="Protein kinase-like (PK-like)"/>
    <property type="match status" value="1"/>
</dbReference>
<dbReference type="InterPro" id="IPR011009">
    <property type="entry name" value="Kinase-like_dom_sf"/>
</dbReference>
<dbReference type="FunFam" id="3.30.200.20:FF:000228">
    <property type="entry name" value="Serine/threonine-protein kinase BIK1"/>
    <property type="match status" value="1"/>
</dbReference>
<protein>
    <recommendedName>
        <fullName evidence="3">non-specific serine/threonine protein kinase</fullName>
        <ecNumber evidence="3">2.7.11.1</ecNumber>
    </recommendedName>
</protein>
<dbReference type="PaxDb" id="3827-XP_004489491.1"/>
<dbReference type="Pfam" id="PF07714">
    <property type="entry name" value="PK_Tyr_Ser-Thr"/>
    <property type="match status" value="1"/>
</dbReference>
<dbReference type="AlphaFoldDB" id="A0A1S2XHL9"/>
<evidence type="ECO:0000256" key="10">
    <source>
        <dbReference type="ARBA" id="ARBA00023136"/>
    </source>
</evidence>
<dbReference type="InterPro" id="IPR001245">
    <property type="entry name" value="Ser-Thr/Tyr_kinase_cat_dom"/>
</dbReference>
<evidence type="ECO:0000256" key="4">
    <source>
        <dbReference type="ARBA" id="ARBA00022475"/>
    </source>
</evidence>
<evidence type="ECO:0000313" key="17">
    <source>
        <dbReference type="RefSeq" id="XP_004489491.1"/>
    </source>
</evidence>
<evidence type="ECO:0000259" key="15">
    <source>
        <dbReference type="PROSITE" id="PS50011"/>
    </source>
</evidence>
<dbReference type="PROSITE" id="PS00108">
    <property type="entry name" value="PROTEIN_KINASE_ST"/>
    <property type="match status" value="1"/>
</dbReference>
<evidence type="ECO:0000256" key="2">
    <source>
        <dbReference type="ARBA" id="ARBA00008684"/>
    </source>
</evidence>
<dbReference type="CDD" id="cd14066">
    <property type="entry name" value="STKc_IRAK"/>
    <property type="match status" value="1"/>
</dbReference>
<name>A0A1S2XHL9_CICAR</name>
<dbReference type="OrthoDB" id="4062651at2759"/>
<keyword evidence="5 13" id="KW-0723">Serine/threonine-protein kinase</keyword>
<dbReference type="PROSITE" id="PS50011">
    <property type="entry name" value="PROTEIN_KINASE_DOM"/>
    <property type="match status" value="1"/>
</dbReference>
<keyword evidence="4" id="KW-1003">Cell membrane</keyword>
<comment type="similarity">
    <text evidence="2">Belongs to the protein kinase superfamily. Ser/Thr protein kinase family.</text>
</comment>
<reference evidence="17" key="2">
    <citation type="submission" date="2025-08" db="UniProtKB">
        <authorList>
            <consortium name="RefSeq"/>
        </authorList>
    </citation>
    <scope>IDENTIFICATION</scope>
    <source>
        <tissue evidence="17">Etiolated seedlings</tissue>
    </source>
</reference>
<dbReference type="GO" id="GO:0005524">
    <property type="term" value="F:ATP binding"/>
    <property type="evidence" value="ECO:0007669"/>
    <property type="project" value="UniProtKB-UniRule"/>
</dbReference>
<evidence type="ECO:0000256" key="13">
    <source>
        <dbReference type="RuleBase" id="RU000304"/>
    </source>
</evidence>
<feature type="binding site" evidence="12">
    <location>
        <position position="150"/>
    </location>
    <ligand>
        <name>ATP</name>
        <dbReference type="ChEBI" id="CHEBI:30616"/>
    </ligand>
</feature>
<dbReference type="InterPro" id="IPR000719">
    <property type="entry name" value="Prot_kinase_dom"/>
</dbReference>
<comment type="function">
    <text evidence="11">May be involved in plant defense signaling.</text>
</comment>
<dbReference type="InterPro" id="IPR017441">
    <property type="entry name" value="Protein_kinase_ATP_BS"/>
</dbReference>
<dbReference type="PANTHER" id="PTHR45621">
    <property type="entry name" value="OS01G0588500 PROTEIN-RELATED"/>
    <property type="match status" value="1"/>
</dbReference>
<keyword evidence="7 12" id="KW-0547">Nucleotide-binding</keyword>
<feature type="domain" description="Protein kinase" evidence="15">
    <location>
        <begin position="112"/>
        <end position="396"/>
    </location>
</feature>
<proteinExistence type="inferred from homology"/>
<dbReference type="RefSeq" id="XP_004489491.1">
    <property type="nucleotide sequence ID" value="XM_004489434.2"/>
</dbReference>
<feature type="region of interest" description="Disordered" evidence="14">
    <location>
        <begin position="404"/>
        <end position="440"/>
    </location>
</feature>
<evidence type="ECO:0000256" key="5">
    <source>
        <dbReference type="ARBA" id="ARBA00022527"/>
    </source>
</evidence>
<keyword evidence="16" id="KW-1185">Reference proteome</keyword>
<keyword evidence="10" id="KW-0472">Membrane</keyword>
<dbReference type="STRING" id="3827.A0A1S2XHL9"/>
<dbReference type="InterPro" id="IPR050823">
    <property type="entry name" value="Plant_Ser_Thr_Prot_Kinase"/>
</dbReference>
<dbReference type="PROSITE" id="PS00107">
    <property type="entry name" value="PROTEIN_KINASE_ATP"/>
    <property type="match status" value="1"/>
</dbReference>
<keyword evidence="6" id="KW-0808">Transferase</keyword>
<accession>A0A1S2XHL9</accession>
<evidence type="ECO:0000256" key="14">
    <source>
        <dbReference type="SAM" id="MobiDB-lite"/>
    </source>
</evidence>
<dbReference type="InterPro" id="IPR008271">
    <property type="entry name" value="Ser/Thr_kinase_AS"/>
</dbReference>
<gene>
    <name evidence="17" type="primary">LOC101491297</name>
</gene>
<evidence type="ECO:0000313" key="16">
    <source>
        <dbReference type="Proteomes" id="UP000087171"/>
    </source>
</evidence>
<evidence type="ECO:0000256" key="7">
    <source>
        <dbReference type="ARBA" id="ARBA00022741"/>
    </source>
</evidence>
<dbReference type="Gene3D" id="1.10.510.10">
    <property type="entry name" value="Transferase(Phosphotransferase) domain 1"/>
    <property type="match status" value="1"/>
</dbReference>
<reference evidence="16" key="1">
    <citation type="journal article" date="2013" name="Nat. Biotechnol.">
        <title>Draft genome sequence of chickpea (Cicer arietinum) provides a resource for trait improvement.</title>
        <authorList>
            <person name="Varshney R.K."/>
            <person name="Song C."/>
            <person name="Saxena R.K."/>
            <person name="Azam S."/>
            <person name="Yu S."/>
            <person name="Sharpe A.G."/>
            <person name="Cannon S."/>
            <person name="Baek J."/>
            <person name="Rosen B.D."/>
            <person name="Tar'an B."/>
            <person name="Millan T."/>
            <person name="Zhang X."/>
            <person name="Ramsay L.D."/>
            <person name="Iwata A."/>
            <person name="Wang Y."/>
            <person name="Nelson W."/>
            <person name="Farmer A.D."/>
            <person name="Gaur P.M."/>
            <person name="Soderlund C."/>
            <person name="Penmetsa R.V."/>
            <person name="Xu C."/>
            <person name="Bharti A.K."/>
            <person name="He W."/>
            <person name="Winter P."/>
            <person name="Zhao S."/>
            <person name="Hane J.K."/>
            <person name="Carrasquilla-Garcia N."/>
            <person name="Condie J.A."/>
            <person name="Upadhyaya H.D."/>
            <person name="Luo M.C."/>
            <person name="Thudi M."/>
            <person name="Gowda C.L."/>
            <person name="Singh N.P."/>
            <person name="Lichtenzveig J."/>
            <person name="Gali K.K."/>
            <person name="Rubio J."/>
            <person name="Nadarajan N."/>
            <person name="Dolezel J."/>
            <person name="Bansal K.C."/>
            <person name="Xu X."/>
            <person name="Edwards D."/>
            <person name="Zhang G."/>
            <person name="Kahl G."/>
            <person name="Gil J."/>
            <person name="Singh K.B."/>
            <person name="Datta S.K."/>
            <person name="Jackson S.A."/>
            <person name="Wang J."/>
            <person name="Cook D.R."/>
        </authorList>
    </citation>
    <scope>NUCLEOTIDE SEQUENCE [LARGE SCALE GENOMIC DNA]</scope>
    <source>
        <strain evidence="16">cv. CDC Frontier</strain>
    </source>
</reference>
<keyword evidence="9 12" id="KW-0067">ATP-binding</keyword>
<comment type="subcellular location">
    <subcellularLocation>
        <location evidence="1">Cell membrane</location>
    </subcellularLocation>
</comment>
<dbReference type="Gene3D" id="3.30.200.20">
    <property type="entry name" value="Phosphorylase Kinase, domain 1"/>
    <property type="match status" value="1"/>
</dbReference>